<dbReference type="VEuPathDB" id="FungiDB:RhiirA1_484593"/>
<organism evidence="1 2">
    <name type="scientific">Rhizophagus irregularis</name>
    <dbReference type="NCBI Taxonomy" id="588596"/>
    <lineage>
        <taxon>Eukaryota</taxon>
        <taxon>Fungi</taxon>
        <taxon>Fungi incertae sedis</taxon>
        <taxon>Mucoromycota</taxon>
        <taxon>Glomeromycotina</taxon>
        <taxon>Glomeromycetes</taxon>
        <taxon>Glomerales</taxon>
        <taxon>Glomeraceae</taxon>
        <taxon>Rhizophagus</taxon>
    </lineage>
</organism>
<sequence>STEIIGFTQFLSGVMMNQLPNDVDIEVNITSVNGTEALILKEANEKEPFVHIYNY</sequence>
<protein>
    <recommendedName>
        <fullName evidence="3">Sporulation protein YunB</fullName>
    </recommendedName>
</protein>
<feature type="non-terminal residue" evidence="1">
    <location>
        <position position="1"/>
    </location>
</feature>
<dbReference type="EMBL" id="LLXH01008382">
    <property type="protein sequence ID" value="PKC51084.1"/>
    <property type="molecule type" value="Genomic_DNA"/>
</dbReference>
<gene>
    <name evidence="1" type="ORF">RhiirA1_484593</name>
</gene>
<dbReference type="AlphaFoldDB" id="A0A2N0QJ60"/>
<reference evidence="1 2" key="2">
    <citation type="submission" date="2017-10" db="EMBL/GenBank/DDBJ databases">
        <title>Genome analyses suggest a sexual origin of heterokaryosis in a supposedly ancient asexual fungus.</title>
        <authorList>
            <person name="Corradi N."/>
            <person name="Sedzielewska K."/>
            <person name="Noel J."/>
            <person name="Charron P."/>
            <person name="Farinelli L."/>
            <person name="Marton T."/>
            <person name="Kruger M."/>
            <person name="Pelin A."/>
            <person name="Brachmann A."/>
            <person name="Corradi N."/>
        </authorList>
    </citation>
    <scope>NUCLEOTIDE SEQUENCE [LARGE SCALE GENOMIC DNA]</scope>
    <source>
        <strain evidence="1 2">A1</strain>
    </source>
</reference>
<evidence type="ECO:0008006" key="3">
    <source>
        <dbReference type="Google" id="ProtNLM"/>
    </source>
</evidence>
<dbReference type="Pfam" id="PF07537">
    <property type="entry name" value="CamS"/>
    <property type="match status" value="1"/>
</dbReference>
<name>A0A2N0QJ60_9GLOM</name>
<evidence type="ECO:0000313" key="2">
    <source>
        <dbReference type="Proteomes" id="UP000232688"/>
    </source>
</evidence>
<dbReference type="Gene3D" id="3.30.300.190">
    <property type="match status" value="1"/>
</dbReference>
<evidence type="ECO:0000313" key="1">
    <source>
        <dbReference type="EMBL" id="PKC51084.1"/>
    </source>
</evidence>
<proteinExistence type="predicted"/>
<accession>A0A2N0QJ60</accession>
<comment type="caution">
    <text evidence="1">The sequence shown here is derived from an EMBL/GenBank/DDBJ whole genome shotgun (WGS) entry which is preliminary data.</text>
</comment>
<dbReference type="InterPro" id="IPR011426">
    <property type="entry name" value="CamS"/>
</dbReference>
<dbReference type="Proteomes" id="UP000232688">
    <property type="component" value="Unassembled WGS sequence"/>
</dbReference>
<reference evidence="1 2" key="1">
    <citation type="submission" date="2017-10" db="EMBL/GenBank/DDBJ databases">
        <title>Extensive intraspecific genome diversity in a model arbuscular mycorrhizal fungus.</title>
        <authorList>
            <person name="Chen E.C.H."/>
            <person name="Morin E."/>
            <person name="Baudet D."/>
            <person name="Noel J."/>
            <person name="Ndikumana S."/>
            <person name="Charron P."/>
            <person name="St-Onge C."/>
            <person name="Giorgi J."/>
            <person name="Grigoriev I.V."/>
            <person name="Roux C."/>
            <person name="Martin F.M."/>
            <person name="Corradi N."/>
        </authorList>
    </citation>
    <scope>NUCLEOTIDE SEQUENCE [LARGE SCALE GENOMIC DNA]</scope>
    <source>
        <strain evidence="1 2">A1</strain>
    </source>
</reference>